<proteinExistence type="predicted"/>
<feature type="non-terminal residue" evidence="2">
    <location>
        <position position="351"/>
    </location>
</feature>
<evidence type="ECO:0000313" key="2">
    <source>
        <dbReference type="EMBL" id="CAK0808104.1"/>
    </source>
</evidence>
<sequence>GLTLLEVFLYGGKSSAVRMLMAAFAFVRPTLGRRQWRQLWAARAAKTLSCLAPPRPRLTLSRPVVCLLVVTLCCGGLEEYVWPTAPTVDLCPRPREALDFVQSQLIPPRLTAAEALHQWCMVLQPSDMQTPSMTDVLDETLRAGLTRSPWVPRPVQEPHRRTPGGHRPWPVAQAQWSGHVMAVLAELGLQVWSYLMHGHNGACHELFAAARPLRDIHMRARWSTDAALQCYAEGRQVQEHLRGLPRALPLSAEQVFSGSGRMAAAWRLRFHSQHAAFELDIRHDADSDLLLRRIRQLVRGWVRSRLIVAIWIATPCQSMSRARNRPNGPPPLRTALFPLGLPGLSPGDQLK</sequence>
<accession>A0ABN9QPJ7</accession>
<organism evidence="2 3">
    <name type="scientific">Prorocentrum cordatum</name>
    <dbReference type="NCBI Taxonomy" id="2364126"/>
    <lineage>
        <taxon>Eukaryota</taxon>
        <taxon>Sar</taxon>
        <taxon>Alveolata</taxon>
        <taxon>Dinophyceae</taxon>
        <taxon>Prorocentrales</taxon>
        <taxon>Prorocentraceae</taxon>
        <taxon>Prorocentrum</taxon>
    </lineage>
</organism>
<feature type="non-terminal residue" evidence="2">
    <location>
        <position position="1"/>
    </location>
</feature>
<evidence type="ECO:0000313" key="3">
    <source>
        <dbReference type="Proteomes" id="UP001189429"/>
    </source>
</evidence>
<dbReference type="Proteomes" id="UP001189429">
    <property type="component" value="Unassembled WGS sequence"/>
</dbReference>
<feature type="region of interest" description="Disordered" evidence="1">
    <location>
        <begin position="149"/>
        <end position="168"/>
    </location>
</feature>
<gene>
    <name evidence="2" type="ORF">PCOR1329_LOCUS13793</name>
</gene>
<comment type="caution">
    <text evidence="2">The sequence shown here is derived from an EMBL/GenBank/DDBJ whole genome shotgun (WGS) entry which is preliminary data.</text>
</comment>
<keyword evidence="3" id="KW-1185">Reference proteome</keyword>
<reference evidence="2" key="1">
    <citation type="submission" date="2023-10" db="EMBL/GenBank/DDBJ databases">
        <authorList>
            <person name="Chen Y."/>
            <person name="Shah S."/>
            <person name="Dougan E. K."/>
            <person name="Thang M."/>
            <person name="Chan C."/>
        </authorList>
    </citation>
    <scope>NUCLEOTIDE SEQUENCE [LARGE SCALE GENOMIC DNA]</scope>
</reference>
<protein>
    <submittedName>
        <fullName evidence="2">Uncharacterized protein</fullName>
    </submittedName>
</protein>
<evidence type="ECO:0000256" key="1">
    <source>
        <dbReference type="SAM" id="MobiDB-lite"/>
    </source>
</evidence>
<dbReference type="EMBL" id="CAUYUJ010004091">
    <property type="protein sequence ID" value="CAK0808104.1"/>
    <property type="molecule type" value="Genomic_DNA"/>
</dbReference>
<name>A0ABN9QPJ7_9DINO</name>